<reference evidence="1" key="1">
    <citation type="journal article" date="2021" name="Proc. Natl. Acad. Sci. U.S.A.">
        <title>Three genomes in the algal genus Volvox reveal the fate of a haploid sex-determining region after a transition to homothallism.</title>
        <authorList>
            <person name="Yamamoto K."/>
            <person name="Hamaji T."/>
            <person name="Kawai-Toyooka H."/>
            <person name="Matsuzaki R."/>
            <person name="Takahashi F."/>
            <person name="Nishimura Y."/>
            <person name="Kawachi M."/>
            <person name="Noguchi H."/>
            <person name="Minakuchi Y."/>
            <person name="Umen J.G."/>
            <person name="Toyoda A."/>
            <person name="Nozaki H."/>
        </authorList>
    </citation>
    <scope>NUCLEOTIDE SEQUENCE</scope>
    <source>
        <strain evidence="1">NIES-3785</strain>
    </source>
</reference>
<protein>
    <submittedName>
        <fullName evidence="1">Uncharacterized protein</fullName>
    </submittedName>
</protein>
<organism evidence="1 2">
    <name type="scientific">Volvox reticuliferus</name>
    <dbReference type="NCBI Taxonomy" id="1737510"/>
    <lineage>
        <taxon>Eukaryota</taxon>
        <taxon>Viridiplantae</taxon>
        <taxon>Chlorophyta</taxon>
        <taxon>core chlorophytes</taxon>
        <taxon>Chlorophyceae</taxon>
        <taxon>CS clade</taxon>
        <taxon>Chlamydomonadales</taxon>
        <taxon>Volvocaceae</taxon>
        <taxon>Volvox</taxon>
    </lineage>
</organism>
<dbReference type="AlphaFoldDB" id="A0A8J4D446"/>
<name>A0A8J4D446_9CHLO</name>
<evidence type="ECO:0000313" key="1">
    <source>
        <dbReference type="EMBL" id="GIL94992.1"/>
    </source>
</evidence>
<dbReference type="Proteomes" id="UP000722791">
    <property type="component" value="Unassembled WGS sequence"/>
</dbReference>
<evidence type="ECO:0000313" key="2">
    <source>
        <dbReference type="Proteomes" id="UP000722791"/>
    </source>
</evidence>
<proteinExistence type="predicted"/>
<gene>
    <name evidence="1" type="ORF">Vretimale_1103</name>
</gene>
<sequence length="108" mass="12091">MQTHPAIQLSSWPFQSPAANPFKIPDKPLCIHHIPVADEGLPPGMSFPSEGWLRNHPQSQSVCRLHHPRLNHPGEGSIRLWPAHAQYHLLFSVSLSGPICLFRACFCI</sequence>
<accession>A0A8J4D446</accession>
<comment type="caution">
    <text evidence="1">The sequence shown here is derived from an EMBL/GenBank/DDBJ whole genome shotgun (WGS) entry which is preliminary data.</text>
</comment>
<dbReference type="EMBL" id="BNCQ01000002">
    <property type="protein sequence ID" value="GIL94992.1"/>
    <property type="molecule type" value="Genomic_DNA"/>
</dbReference>